<dbReference type="RefSeq" id="WP_126727323.1">
    <property type="nucleotide sequence ID" value="NZ_RYZH01000049.1"/>
</dbReference>
<organism evidence="2 3">
    <name type="scientific">Tautonia sociabilis</name>
    <dbReference type="NCBI Taxonomy" id="2080755"/>
    <lineage>
        <taxon>Bacteria</taxon>
        <taxon>Pseudomonadati</taxon>
        <taxon>Planctomycetota</taxon>
        <taxon>Planctomycetia</taxon>
        <taxon>Isosphaerales</taxon>
        <taxon>Isosphaeraceae</taxon>
        <taxon>Tautonia</taxon>
    </lineage>
</organism>
<comment type="caution">
    <text evidence="2">The sequence shown here is derived from an EMBL/GenBank/DDBJ whole genome shotgun (WGS) entry which is preliminary data.</text>
</comment>
<reference evidence="2 3" key="1">
    <citation type="submission" date="2018-12" db="EMBL/GenBank/DDBJ databases">
        <authorList>
            <person name="Toschakov S.V."/>
        </authorList>
    </citation>
    <scope>NUCLEOTIDE SEQUENCE [LARGE SCALE GENOMIC DNA]</scope>
    <source>
        <strain evidence="2 3">GM2012</strain>
    </source>
</reference>
<dbReference type="EMBL" id="RYZH01000049">
    <property type="protein sequence ID" value="RUL84387.1"/>
    <property type="molecule type" value="Genomic_DNA"/>
</dbReference>
<keyword evidence="1" id="KW-1133">Transmembrane helix</keyword>
<evidence type="ECO:0000313" key="2">
    <source>
        <dbReference type="EMBL" id="RUL84387.1"/>
    </source>
</evidence>
<keyword evidence="1" id="KW-0812">Transmembrane</keyword>
<proteinExistence type="predicted"/>
<accession>A0A432MF42</accession>
<dbReference type="AlphaFoldDB" id="A0A432MF42"/>
<evidence type="ECO:0000256" key="1">
    <source>
        <dbReference type="SAM" id="Phobius"/>
    </source>
</evidence>
<reference evidence="2 3" key="2">
    <citation type="submission" date="2019-01" db="EMBL/GenBank/DDBJ databases">
        <title>Tautonia sociabilis, a novel thermotolerant planctomycete of Isosphaeraceae family, isolated from a 4000 m deep subterranean habitat.</title>
        <authorList>
            <person name="Kovaleva O.L."/>
            <person name="Elcheninov A.G."/>
            <person name="Van Heerden E."/>
            <person name="Toshchakov S.V."/>
            <person name="Novikov A."/>
            <person name="Bonch-Osmolovskaya E.A."/>
            <person name="Kublanov I.V."/>
        </authorList>
    </citation>
    <scope>NUCLEOTIDE SEQUENCE [LARGE SCALE GENOMIC DNA]</scope>
    <source>
        <strain evidence="2 3">GM2012</strain>
    </source>
</reference>
<gene>
    <name evidence="2" type="ORF">TsocGM_20455</name>
</gene>
<keyword evidence="3" id="KW-1185">Reference proteome</keyword>
<dbReference type="Proteomes" id="UP000280296">
    <property type="component" value="Unassembled WGS sequence"/>
</dbReference>
<sequence>MSKRGERWLEPRAYRRLQREEYRRERLLRQFYLRLVAIVCLFAAVATMFALHTHLWGRP</sequence>
<protein>
    <submittedName>
        <fullName evidence="2">Uncharacterized protein</fullName>
    </submittedName>
</protein>
<keyword evidence="1" id="KW-0472">Membrane</keyword>
<feature type="transmembrane region" description="Helical" evidence="1">
    <location>
        <begin position="31"/>
        <end position="51"/>
    </location>
</feature>
<name>A0A432MF42_9BACT</name>
<evidence type="ECO:0000313" key="3">
    <source>
        <dbReference type="Proteomes" id="UP000280296"/>
    </source>
</evidence>